<accession>A0ABV2ARM2</accession>
<name>A0ABV2ARM2_9EUKA</name>
<dbReference type="EMBL" id="JBDODL010002079">
    <property type="protein sequence ID" value="MES1922012.1"/>
    <property type="molecule type" value="Genomic_DNA"/>
</dbReference>
<keyword evidence="2" id="KW-1185">Reference proteome</keyword>
<gene>
    <name evidence="1" type="ORF">MHBO_003533</name>
</gene>
<dbReference type="Proteomes" id="UP001439008">
    <property type="component" value="Unassembled WGS sequence"/>
</dbReference>
<proteinExistence type="predicted"/>
<comment type="caution">
    <text evidence="1">The sequence shown here is derived from an EMBL/GenBank/DDBJ whole genome shotgun (WGS) entry which is preliminary data.</text>
</comment>
<protein>
    <submittedName>
        <fullName evidence="1">Uncharacterized protein</fullName>
    </submittedName>
</protein>
<organism evidence="1 2">
    <name type="scientific">Bonamia ostreae</name>
    <dbReference type="NCBI Taxonomy" id="126728"/>
    <lineage>
        <taxon>Eukaryota</taxon>
        <taxon>Sar</taxon>
        <taxon>Rhizaria</taxon>
        <taxon>Endomyxa</taxon>
        <taxon>Ascetosporea</taxon>
        <taxon>Haplosporida</taxon>
        <taxon>Bonamia</taxon>
    </lineage>
</organism>
<evidence type="ECO:0000313" key="1">
    <source>
        <dbReference type="EMBL" id="MES1922012.1"/>
    </source>
</evidence>
<reference evidence="1 2" key="1">
    <citation type="journal article" date="2024" name="BMC Biol.">
        <title>Comparative genomics of Ascetosporea gives new insight into the evolutionary basis for animal parasitism in Rhizaria.</title>
        <authorList>
            <person name="Hiltunen Thoren M."/>
            <person name="Onut-Brannstrom I."/>
            <person name="Alfjorden A."/>
            <person name="Peckova H."/>
            <person name="Swords F."/>
            <person name="Hooper C."/>
            <person name="Holzer A.S."/>
            <person name="Bass D."/>
            <person name="Burki F."/>
        </authorList>
    </citation>
    <scope>NUCLEOTIDE SEQUENCE [LARGE SCALE GENOMIC DNA]</scope>
    <source>
        <strain evidence="1">20-A016</strain>
    </source>
</reference>
<sequence>MLVFATSGTATVPEVAKTLQFIAYEVTDNLHFKLIADEDGEYPEYLVTKAILGSALRCAAVDVENNLTKKLPVSATETVKENNILHMTIKAFEFLLKSVSMFCYFPNLKFYIDCNCSYMTFV</sequence>
<evidence type="ECO:0000313" key="2">
    <source>
        <dbReference type="Proteomes" id="UP001439008"/>
    </source>
</evidence>